<protein>
    <submittedName>
        <fullName evidence="1">Uncharacterized protein</fullName>
    </submittedName>
</protein>
<sequence>MYTQIDVESLQALAELSYQDRCRIVSPDFKGPVTELNIIEESARVDLEEVDLIDCRYLPKSVGKLLGANELGELVGVLFVPVGTEIAVEDTIAVVTLKGVNLVEPLLFDIEGEPEIGHVQVRVPLKTTQMLAPS</sequence>
<reference evidence="1" key="1">
    <citation type="journal article" date="2015" name="Nature">
        <title>Complex archaea that bridge the gap between prokaryotes and eukaryotes.</title>
        <authorList>
            <person name="Spang A."/>
            <person name="Saw J.H."/>
            <person name="Jorgensen S.L."/>
            <person name="Zaremba-Niedzwiedzka K."/>
            <person name="Martijn J."/>
            <person name="Lind A.E."/>
            <person name="van Eijk R."/>
            <person name="Schleper C."/>
            <person name="Guy L."/>
            <person name="Ettema T.J."/>
        </authorList>
    </citation>
    <scope>NUCLEOTIDE SEQUENCE</scope>
</reference>
<organism evidence="1">
    <name type="scientific">marine sediment metagenome</name>
    <dbReference type="NCBI Taxonomy" id="412755"/>
    <lineage>
        <taxon>unclassified sequences</taxon>
        <taxon>metagenomes</taxon>
        <taxon>ecological metagenomes</taxon>
    </lineage>
</organism>
<name>A0A0F9LFI7_9ZZZZ</name>
<gene>
    <name evidence="1" type="ORF">LCGC14_1283730</name>
</gene>
<accession>A0A0F9LFI7</accession>
<evidence type="ECO:0000313" key="1">
    <source>
        <dbReference type="EMBL" id="KKM85966.1"/>
    </source>
</evidence>
<dbReference type="EMBL" id="LAZR01007328">
    <property type="protein sequence ID" value="KKM85966.1"/>
    <property type="molecule type" value="Genomic_DNA"/>
</dbReference>
<comment type="caution">
    <text evidence="1">The sequence shown here is derived from an EMBL/GenBank/DDBJ whole genome shotgun (WGS) entry which is preliminary data.</text>
</comment>
<dbReference type="AlphaFoldDB" id="A0A0F9LFI7"/>
<proteinExistence type="predicted"/>